<evidence type="ECO:0000313" key="8">
    <source>
        <dbReference type="Proteomes" id="UP001141327"/>
    </source>
</evidence>
<comment type="cofactor">
    <cofactor evidence="1">
        <name>Mn(2+)</name>
        <dbReference type="ChEBI" id="CHEBI:29035"/>
    </cofactor>
</comment>
<comment type="caution">
    <text evidence="7">The sequence shown here is derived from an EMBL/GenBank/DDBJ whole genome shotgun (WGS) entry which is preliminary data.</text>
</comment>
<evidence type="ECO:0000313" key="7">
    <source>
        <dbReference type="EMBL" id="KAJ4452565.1"/>
    </source>
</evidence>
<comment type="catalytic activity">
    <reaction evidence="4">
        <text>O-phospho-L-threonyl-[protein] + H2O = L-threonyl-[protein] + phosphate</text>
        <dbReference type="Rhea" id="RHEA:47004"/>
        <dbReference type="Rhea" id="RHEA-COMP:11060"/>
        <dbReference type="Rhea" id="RHEA-COMP:11605"/>
        <dbReference type="ChEBI" id="CHEBI:15377"/>
        <dbReference type="ChEBI" id="CHEBI:30013"/>
        <dbReference type="ChEBI" id="CHEBI:43474"/>
        <dbReference type="ChEBI" id="CHEBI:61977"/>
        <dbReference type="EC" id="3.1.3.16"/>
    </reaction>
</comment>
<sequence>MFYLWLKGFQHTLLGKGVTALSSETSSIISGSPKYSITSHGRSRKTKAQKRLKPAQVLKIVDAVRTQLAALPNVLEVEVRDGQDLTVVVCDPPAHEWSSLVSDTEIAFYTCRVPVTTYRRHARPIYDIVLTLFMYKLVYPNHVHLLRGNHESQTCTRVWLQGRGQRDKYNVSIYNSFMTCFNYLPCCAVINQRTFIVHGGLFNREGVTLQELNRMNRVTEPGEEPGEGLLAQMLWSDPTDMYGRHSSLRPFGCSFGPNVTEEFLGINHLQMIIRSHEVRPNGYSVEHGGKLITVFSAPNYCQDTNQGGYLRLKGQYLDVQFLQFQGVPSPPAKTYFQPPVCLLS</sequence>
<feature type="region of interest" description="Disordered" evidence="5">
    <location>
        <begin position="28"/>
        <end position="48"/>
    </location>
</feature>
<name>A0ABQ8U707_9EUKA</name>
<comment type="similarity">
    <text evidence="4">Belongs to the PPP phosphatase family.</text>
</comment>
<keyword evidence="2" id="KW-0479">Metal-binding</keyword>
<dbReference type="PRINTS" id="PR00114">
    <property type="entry name" value="STPHPHTASE"/>
</dbReference>
<reference evidence="7" key="1">
    <citation type="journal article" date="2022" name="bioRxiv">
        <title>Genomics of Preaxostyla Flagellates Illuminates Evolutionary Transitions and the Path Towards Mitochondrial Loss.</title>
        <authorList>
            <person name="Novak L.V.F."/>
            <person name="Treitli S.C."/>
            <person name="Pyrih J."/>
            <person name="Halakuc P."/>
            <person name="Pipaliya S.V."/>
            <person name="Vacek V."/>
            <person name="Brzon O."/>
            <person name="Soukal P."/>
            <person name="Eme L."/>
            <person name="Dacks J.B."/>
            <person name="Karnkowska A."/>
            <person name="Elias M."/>
            <person name="Hampl V."/>
        </authorList>
    </citation>
    <scope>NUCLEOTIDE SEQUENCE</scope>
    <source>
        <strain evidence="7">RCP-MX</strain>
    </source>
</reference>
<dbReference type="PROSITE" id="PS00125">
    <property type="entry name" value="SER_THR_PHOSPHATASE"/>
    <property type="match status" value="1"/>
</dbReference>
<dbReference type="SUPFAM" id="SSF56300">
    <property type="entry name" value="Metallo-dependent phosphatases"/>
    <property type="match status" value="1"/>
</dbReference>
<keyword evidence="8" id="KW-1185">Reference proteome</keyword>
<dbReference type="InterPro" id="IPR004843">
    <property type="entry name" value="Calcineurin-like_PHP"/>
</dbReference>
<dbReference type="SMART" id="SM00156">
    <property type="entry name" value="PP2Ac"/>
    <property type="match status" value="1"/>
</dbReference>
<dbReference type="InterPro" id="IPR006186">
    <property type="entry name" value="Ser/Thr-sp_prot-phosphatase"/>
</dbReference>
<dbReference type="EC" id="3.1.3.16" evidence="4"/>
<dbReference type="PANTHER" id="PTHR45668:SF5">
    <property type="entry name" value="SERINE_THREONINE-PROTEIN PHOSPHATASE 5"/>
    <property type="match status" value="1"/>
</dbReference>
<accession>A0ABQ8U707</accession>
<evidence type="ECO:0000256" key="3">
    <source>
        <dbReference type="ARBA" id="ARBA00023211"/>
    </source>
</evidence>
<dbReference type="Gene3D" id="3.60.21.10">
    <property type="match status" value="1"/>
</dbReference>
<protein>
    <recommendedName>
        <fullName evidence="4">Serine/threonine-protein phosphatase</fullName>
        <ecNumber evidence="4">3.1.3.16</ecNumber>
    </recommendedName>
</protein>
<evidence type="ECO:0000256" key="2">
    <source>
        <dbReference type="ARBA" id="ARBA00022723"/>
    </source>
</evidence>
<evidence type="ECO:0000256" key="1">
    <source>
        <dbReference type="ARBA" id="ARBA00001936"/>
    </source>
</evidence>
<dbReference type="InterPro" id="IPR029052">
    <property type="entry name" value="Metallo-depent_PP-like"/>
</dbReference>
<evidence type="ECO:0000256" key="4">
    <source>
        <dbReference type="RuleBase" id="RU004273"/>
    </source>
</evidence>
<dbReference type="InterPro" id="IPR051134">
    <property type="entry name" value="PPP_phosphatase"/>
</dbReference>
<dbReference type="EMBL" id="JAPMOS010000452">
    <property type="protein sequence ID" value="KAJ4452565.1"/>
    <property type="molecule type" value="Genomic_DNA"/>
</dbReference>
<dbReference type="PANTHER" id="PTHR45668">
    <property type="entry name" value="SERINE/THREONINE-PROTEIN PHOSPHATASE 5-RELATED"/>
    <property type="match status" value="1"/>
</dbReference>
<dbReference type="Pfam" id="PF00149">
    <property type="entry name" value="Metallophos"/>
    <property type="match status" value="1"/>
</dbReference>
<keyword evidence="3" id="KW-0464">Manganese</keyword>
<dbReference type="Proteomes" id="UP001141327">
    <property type="component" value="Unassembled WGS sequence"/>
</dbReference>
<keyword evidence="4" id="KW-0378">Hydrolase</keyword>
<gene>
    <name evidence="7" type="ORF">PAPYR_13230</name>
</gene>
<organism evidence="7 8">
    <name type="scientific">Paratrimastix pyriformis</name>
    <dbReference type="NCBI Taxonomy" id="342808"/>
    <lineage>
        <taxon>Eukaryota</taxon>
        <taxon>Metamonada</taxon>
        <taxon>Preaxostyla</taxon>
        <taxon>Paratrimastigidae</taxon>
        <taxon>Paratrimastix</taxon>
    </lineage>
</organism>
<evidence type="ECO:0000259" key="6">
    <source>
        <dbReference type="PROSITE" id="PS00125"/>
    </source>
</evidence>
<proteinExistence type="inferred from homology"/>
<feature type="domain" description="Serine/threonine specific protein phosphatases" evidence="6">
    <location>
        <begin position="146"/>
        <end position="151"/>
    </location>
</feature>
<evidence type="ECO:0000256" key="5">
    <source>
        <dbReference type="SAM" id="MobiDB-lite"/>
    </source>
</evidence>